<reference evidence="2 5" key="2">
    <citation type="submission" date="2016-11" db="EMBL/GenBank/DDBJ databases">
        <title>Genomic analysis of Caldithrix abyssi and proposal of a novel bacterial phylum Caldithrichaeota.</title>
        <authorList>
            <person name="Kublanov I."/>
            <person name="Sigalova O."/>
            <person name="Gavrilov S."/>
            <person name="Lebedinsky A."/>
            <person name="Ivanova N."/>
            <person name="Daum C."/>
            <person name="Reddy T."/>
            <person name="Klenk H.P."/>
            <person name="Goker M."/>
            <person name="Reva O."/>
            <person name="Miroshnichenko M."/>
            <person name="Kyprides N."/>
            <person name="Woyke T."/>
            <person name="Gelfand M."/>
        </authorList>
    </citation>
    <scope>NUCLEOTIDE SEQUENCE [LARGE SCALE GENOMIC DNA]</scope>
    <source>
        <strain evidence="2 5">LF13</strain>
    </source>
</reference>
<evidence type="ECO:0000259" key="1">
    <source>
        <dbReference type="Pfam" id="PF09861"/>
    </source>
</evidence>
<dbReference type="InParanoid" id="H1XXD1"/>
<organism evidence="3 4">
    <name type="scientific">Caldithrix abyssi DSM 13497</name>
    <dbReference type="NCBI Taxonomy" id="880073"/>
    <lineage>
        <taxon>Bacteria</taxon>
        <taxon>Pseudomonadati</taxon>
        <taxon>Calditrichota</taxon>
        <taxon>Calditrichia</taxon>
        <taxon>Calditrichales</taxon>
        <taxon>Calditrichaceae</taxon>
        <taxon>Caldithrix</taxon>
    </lineage>
</organism>
<dbReference type="eggNOG" id="COG3875">
    <property type="taxonomic scope" value="Bacteria"/>
</dbReference>
<proteinExistence type="predicted"/>
<dbReference type="STRING" id="880073.Cabys_1100"/>
<dbReference type="Proteomes" id="UP000183868">
    <property type="component" value="Chromosome"/>
</dbReference>
<gene>
    <name evidence="2" type="ORF">Cabys_1100</name>
    <name evidence="3" type="ORF">Calab_2306</name>
</gene>
<dbReference type="InterPro" id="IPR048068">
    <property type="entry name" value="LarA-like"/>
</dbReference>
<dbReference type="EMBL" id="CM001402">
    <property type="protein sequence ID" value="EHO41916.1"/>
    <property type="molecule type" value="Genomic_DNA"/>
</dbReference>
<reference evidence="3 4" key="1">
    <citation type="submission" date="2011-09" db="EMBL/GenBank/DDBJ databases">
        <title>The permanent draft genome of Caldithrix abyssi DSM 13497.</title>
        <authorList>
            <consortium name="US DOE Joint Genome Institute (JGI-PGF)"/>
            <person name="Lucas S."/>
            <person name="Han J."/>
            <person name="Lapidus A."/>
            <person name="Bruce D."/>
            <person name="Goodwin L."/>
            <person name="Pitluck S."/>
            <person name="Peters L."/>
            <person name="Kyrpides N."/>
            <person name="Mavromatis K."/>
            <person name="Ivanova N."/>
            <person name="Mikhailova N."/>
            <person name="Chertkov O."/>
            <person name="Detter J.C."/>
            <person name="Tapia R."/>
            <person name="Han C."/>
            <person name="Land M."/>
            <person name="Hauser L."/>
            <person name="Markowitz V."/>
            <person name="Cheng J.-F."/>
            <person name="Hugenholtz P."/>
            <person name="Woyke T."/>
            <person name="Wu D."/>
            <person name="Spring S."/>
            <person name="Brambilla E."/>
            <person name="Klenk H.-P."/>
            <person name="Eisen J.A."/>
        </authorList>
    </citation>
    <scope>NUCLEOTIDE SEQUENCE [LARGE SCALE GENOMIC DNA]</scope>
    <source>
        <strain evidence="3 4">DSM 13497</strain>
    </source>
</reference>
<dbReference type="RefSeq" id="WP_006929103.1">
    <property type="nucleotide sequence ID" value="NZ_CM001402.1"/>
</dbReference>
<evidence type="ECO:0000313" key="5">
    <source>
        <dbReference type="Proteomes" id="UP000183868"/>
    </source>
</evidence>
<dbReference type="AlphaFoldDB" id="H1XXD1"/>
<protein>
    <submittedName>
        <fullName evidence="2">Nickel-dependent lactate racemase</fullName>
    </submittedName>
</protein>
<dbReference type="PANTHER" id="PTHR33171:SF17">
    <property type="entry name" value="LARA-LIKE N-TERMINAL DOMAIN-CONTAINING PROTEIN"/>
    <property type="match status" value="1"/>
</dbReference>
<evidence type="ECO:0000313" key="2">
    <source>
        <dbReference type="EMBL" id="APF17849.1"/>
    </source>
</evidence>
<keyword evidence="4" id="KW-1185">Reference proteome</keyword>
<dbReference type="Gene3D" id="3.40.50.11440">
    <property type="match status" value="1"/>
</dbReference>
<accession>H1XXD1</accession>
<feature type="domain" description="LarA-like N-terminal" evidence="1">
    <location>
        <begin position="47"/>
        <end position="199"/>
    </location>
</feature>
<dbReference type="KEGG" id="caby:Cabys_1100"/>
<dbReference type="HOGENOM" id="CLU_616346_0_0_0"/>
<sequence>MMRTIHIPWAAWFDESRLELELPPDSIIDFYSLSDAPPLSEEHFRLKTKDLCKLVKKKNPTNILIVVDDLTRPVILEPLLKTLVDELHSCGFKTDQIRFLIGLGAHHPLSKESAAKKLGRQIVENYRWINHDPQETEPTGLQWGKTEFRLNKHYLQADFRVVISGLTPHSFAGFSGGAKMLIPGISDLGIITKTHKSVLMGFMGKLGEVEKNRFRHVIEEMVAQVGIDFFIGVVINGNRTIADIFCGDFKEAHRQAALKARQLYTTEAMSNAPYDLLILNAYPKDTELLQAENAFIPLKSADGTLLKEEGMVLVTSACSEGLGYHGLFGPGGLLYRKPRPLRFLKGRQFLFYSPNITPEEFKTIFFEDYPFFSDEKALFNYLKKNLPERARVGVFPFASLQLVRP</sequence>
<dbReference type="Pfam" id="PF09861">
    <property type="entry name" value="Lar_N"/>
    <property type="match status" value="1"/>
</dbReference>
<dbReference type="PANTHER" id="PTHR33171">
    <property type="entry name" value="LAR_N DOMAIN-CONTAINING PROTEIN"/>
    <property type="match status" value="1"/>
</dbReference>
<name>H1XXD1_CALAY</name>
<evidence type="ECO:0000313" key="3">
    <source>
        <dbReference type="EMBL" id="EHO41916.1"/>
    </source>
</evidence>
<dbReference type="OrthoDB" id="9770545at2"/>
<dbReference type="InterPro" id="IPR018657">
    <property type="entry name" value="LarA-like_N"/>
</dbReference>
<dbReference type="GO" id="GO:0050043">
    <property type="term" value="F:lactate racemase activity"/>
    <property type="evidence" value="ECO:0007669"/>
    <property type="project" value="InterPro"/>
</dbReference>
<dbReference type="PaxDb" id="880073-Calab_2306"/>
<dbReference type="Proteomes" id="UP000004671">
    <property type="component" value="Chromosome"/>
</dbReference>
<evidence type="ECO:0000313" key="4">
    <source>
        <dbReference type="Proteomes" id="UP000004671"/>
    </source>
</evidence>
<dbReference type="EMBL" id="CP018099">
    <property type="protein sequence ID" value="APF17849.1"/>
    <property type="molecule type" value="Genomic_DNA"/>
</dbReference>